<dbReference type="AlphaFoldDB" id="A0A7N2R4W7"/>
<dbReference type="InterPro" id="IPR036390">
    <property type="entry name" value="WH_DNA-bd_sf"/>
</dbReference>
<evidence type="ECO:0000256" key="4">
    <source>
        <dbReference type="SAM" id="MobiDB-lite"/>
    </source>
</evidence>
<feature type="domain" description="O-methyltransferase C-terminal" evidence="5">
    <location>
        <begin position="422"/>
        <end position="503"/>
    </location>
</feature>
<dbReference type="Pfam" id="PF00891">
    <property type="entry name" value="Methyltransf_2"/>
    <property type="match status" value="3"/>
</dbReference>
<dbReference type="GO" id="GO:0046983">
    <property type="term" value="F:protein dimerization activity"/>
    <property type="evidence" value="ECO:0007669"/>
    <property type="project" value="InterPro"/>
</dbReference>
<feature type="domain" description="O-methyltransferase C-terminal" evidence="5">
    <location>
        <begin position="650"/>
        <end position="858"/>
    </location>
</feature>
<dbReference type="GO" id="GO:0008757">
    <property type="term" value="F:S-adenosylmethionine-dependent methyltransferase activity"/>
    <property type="evidence" value="ECO:0007669"/>
    <property type="project" value="UniProtKB-ARBA"/>
</dbReference>
<evidence type="ECO:0000256" key="1">
    <source>
        <dbReference type="ARBA" id="ARBA00022603"/>
    </source>
</evidence>
<dbReference type="GO" id="GO:0032259">
    <property type="term" value="P:methylation"/>
    <property type="evidence" value="ECO:0007669"/>
    <property type="project" value="UniProtKB-KW"/>
</dbReference>
<dbReference type="InterPro" id="IPR016461">
    <property type="entry name" value="COMT-like"/>
</dbReference>
<dbReference type="OMA" id="ICHGMEL"/>
<organism evidence="7 8">
    <name type="scientific">Quercus lobata</name>
    <name type="common">Valley oak</name>
    <dbReference type="NCBI Taxonomy" id="97700"/>
    <lineage>
        <taxon>Eukaryota</taxon>
        <taxon>Viridiplantae</taxon>
        <taxon>Streptophyta</taxon>
        <taxon>Embryophyta</taxon>
        <taxon>Tracheophyta</taxon>
        <taxon>Spermatophyta</taxon>
        <taxon>Magnoliopsida</taxon>
        <taxon>eudicotyledons</taxon>
        <taxon>Gunneridae</taxon>
        <taxon>Pentapetalae</taxon>
        <taxon>rosids</taxon>
        <taxon>fabids</taxon>
        <taxon>Fagales</taxon>
        <taxon>Fagaceae</taxon>
        <taxon>Quercus</taxon>
    </lineage>
</organism>
<feature type="domain" description="O-methyltransferase C-terminal" evidence="5">
    <location>
        <begin position="189"/>
        <end position="315"/>
    </location>
</feature>
<evidence type="ECO:0000259" key="6">
    <source>
        <dbReference type="Pfam" id="PF08100"/>
    </source>
</evidence>
<dbReference type="PROSITE" id="PS51683">
    <property type="entry name" value="SAM_OMT_II"/>
    <property type="match status" value="2"/>
</dbReference>
<evidence type="ECO:0000313" key="8">
    <source>
        <dbReference type="Proteomes" id="UP000594261"/>
    </source>
</evidence>
<dbReference type="CDD" id="cd02440">
    <property type="entry name" value="AdoMet_MTases"/>
    <property type="match status" value="1"/>
</dbReference>
<dbReference type="EMBL" id="LRBV02000005">
    <property type="status" value="NOT_ANNOTATED_CDS"/>
    <property type="molecule type" value="Genomic_DNA"/>
</dbReference>
<dbReference type="FunFam" id="3.40.50.150:FF:000057">
    <property type="entry name" value="O-methyltransferase ZRP4"/>
    <property type="match status" value="1"/>
</dbReference>
<dbReference type="Gramene" id="QL05p043378:mrna">
    <property type="protein sequence ID" value="QL05p043378:mrna"/>
    <property type="gene ID" value="QL05p043378"/>
</dbReference>
<dbReference type="GO" id="GO:0008171">
    <property type="term" value="F:O-methyltransferase activity"/>
    <property type="evidence" value="ECO:0007669"/>
    <property type="project" value="InterPro"/>
</dbReference>
<dbReference type="GO" id="GO:0009717">
    <property type="term" value="P:isoflavonoid biosynthetic process"/>
    <property type="evidence" value="ECO:0007669"/>
    <property type="project" value="UniProtKB-ARBA"/>
</dbReference>
<feature type="domain" description="O-methyltransferase dimerisation" evidence="6">
    <location>
        <begin position="92"/>
        <end position="168"/>
    </location>
</feature>
<dbReference type="Proteomes" id="UP000594261">
    <property type="component" value="Chromosome 5"/>
</dbReference>
<dbReference type="InterPro" id="IPR036388">
    <property type="entry name" value="WH-like_DNA-bd_sf"/>
</dbReference>
<dbReference type="Gene3D" id="1.10.10.10">
    <property type="entry name" value="Winged helix-like DNA-binding domain superfamily/Winged helix DNA-binding domain"/>
    <property type="match status" value="2"/>
</dbReference>
<dbReference type="InterPro" id="IPR012967">
    <property type="entry name" value="COMT_dimerisation"/>
</dbReference>
<keyword evidence="1" id="KW-0489">Methyltransferase</keyword>
<dbReference type="EnsemblPlants" id="QL05p043378:mrna">
    <property type="protein sequence ID" value="QL05p043378:mrna"/>
    <property type="gene ID" value="QL05p043378"/>
</dbReference>
<accession>A0A7N2R4W7</accession>
<reference evidence="7" key="2">
    <citation type="submission" date="2021-01" db="UniProtKB">
        <authorList>
            <consortium name="EnsemblPlants"/>
        </authorList>
    </citation>
    <scope>IDENTIFICATION</scope>
</reference>
<sequence>MAECQNQQIIGSEKEIARSKKEIEDRIGLPHLDMLPESRRRRPSASGLPAPSTSRTNGSPDWRSDRFSSPRCAARVPTASPLNLRPPCSLNLKLGIPEIIHNHGKPITLPELISALQIHPTKAGFVHRLMRLLVHSGFFVTTRVHMNQEEEEEEAYDLTPSSRILLKDNVTNLSPFLLAIVDPVFVSPWHFLESWFRGDKVTPFESAHGVGFWDYADQNPDFNDSFNKAMASDSGMMNLVVKDCKPVFEGLDTLVDVGGGTGTCARIISEAFTHLKCTVLELPHVVANLPDNSNLNFVGGDMFQSIPSADAILLKGCPQVGFVPNPDLTRIIRVEENVAQNRPREVVGFFGSGLVDFESRRVGIGFITGDEIWPNPAGFGRVSRVWKPKTDKRPVWGRVCFVRTRVRPLESSDQVAAGRTRLVLHALSDEQCVKVLKKCREAISNKGKEGKVIIIDIVIDEKKDEHEITSAKLFFDTLMMVVVTGRERHEKEWEKLFVEAGFSHYKIKPLFGLSCKIMDLVHGPGTSELFQAQSHLYKHIFNFIGSMSLKCALQLGIPEIIHNHGKPITLPELVSALQIHPTKAGFVHRLMRLLVHSGFFVTTRVHMNQEEEEEEAYDLTPSSRILLKDNVTNLSPFLLAMLDPVFVSPWHFLESWFRGDKVTPFESAHGVGFWDYADQNPDFNDSFNKAMASDSGMMNLVVKDCKPVFEGLDTLVDVGGGTGTCARIICEAFPHLKCTVLELPHVVANLPDNSNLNFVGGDMFQSIPSADAILLKLVLHALSDEQCVKVLKKCREAISNKGKEGKVIIIDIVIDEKKDEHEITSAKLFFDMLMMVVVTGRERHEKEWEKLFVEAGFSHYKIKPLFGLRSLIEVYP</sequence>
<dbReference type="InterPro" id="IPR029063">
    <property type="entry name" value="SAM-dependent_MTases_sf"/>
</dbReference>
<dbReference type="InterPro" id="IPR001077">
    <property type="entry name" value="COMT_C"/>
</dbReference>
<dbReference type="SUPFAM" id="SSF53335">
    <property type="entry name" value="S-adenosyl-L-methionine-dependent methyltransferases"/>
    <property type="match status" value="3"/>
</dbReference>
<evidence type="ECO:0000256" key="2">
    <source>
        <dbReference type="ARBA" id="ARBA00022679"/>
    </source>
</evidence>
<proteinExistence type="predicted"/>
<feature type="compositionally biased region" description="Polar residues" evidence="4">
    <location>
        <begin position="1"/>
        <end position="10"/>
    </location>
</feature>
<dbReference type="FunFam" id="1.10.10.10:FF:000213">
    <property type="entry name" value="Coniferyl alcohol 9-O-methyltransferase"/>
    <property type="match status" value="1"/>
</dbReference>
<dbReference type="PANTHER" id="PTHR11746">
    <property type="entry name" value="O-METHYLTRANSFERASE"/>
    <property type="match status" value="1"/>
</dbReference>
<dbReference type="Gene3D" id="3.40.50.150">
    <property type="entry name" value="Vaccinia Virus protein VP39"/>
    <property type="match status" value="2"/>
</dbReference>
<feature type="compositionally biased region" description="Basic and acidic residues" evidence="4">
    <location>
        <begin position="12"/>
        <end position="38"/>
    </location>
</feature>
<dbReference type="SUPFAM" id="SSF46785">
    <property type="entry name" value="Winged helix' DNA-binding domain"/>
    <property type="match status" value="2"/>
</dbReference>
<dbReference type="Pfam" id="PF08100">
    <property type="entry name" value="Dimerisation"/>
    <property type="match status" value="2"/>
</dbReference>
<dbReference type="InParanoid" id="A0A7N2R4W7"/>
<feature type="region of interest" description="Disordered" evidence="4">
    <location>
        <begin position="1"/>
        <end position="70"/>
    </location>
</feature>
<keyword evidence="2" id="KW-0808">Transferase</keyword>
<evidence type="ECO:0000256" key="3">
    <source>
        <dbReference type="ARBA" id="ARBA00022691"/>
    </source>
</evidence>
<keyword evidence="8" id="KW-1185">Reference proteome</keyword>
<feature type="domain" description="O-methyltransferase dimerisation" evidence="6">
    <location>
        <begin position="538"/>
        <end position="629"/>
    </location>
</feature>
<evidence type="ECO:0000259" key="5">
    <source>
        <dbReference type="Pfam" id="PF00891"/>
    </source>
</evidence>
<keyword evidence="3" id="KW-0949">S-adenosyl-L-methionine</keyword>
<name>A0A7N2R4W7_QUELO</name>
<evidence type="ECO:0000313" key="7">
    <source>
        <dbReference type="EnsemblPlants" id="QL05p043378:mrna"/>
    </source>
</evidence>
<protein>
    <submittedName>
        <fullName evidence="7">Uncharacterized protein</fullName>
    </submittedName>
</protein>
<reference evidence="7 8" key="1">
    <citation type="journal article" date="2016" name="G3 (Bethesda)">
        <title>First Draft Assembly and Annotation of the Genome of a California Endemic Oak Quercus lobata Nee (Fagaceae).</title>
        <authorList>
            <person name="Sork V.L."/>
            <person name="Fitz-Gibbon S.T."/>
            <person name="Puiu D."/>
            <person name="Crepeau M."/>
            <person name="Gugger P.F."/>
            <person name="Sherman R."/>
            <person name="Stevens K."/>
            <person name="Langley C.H."/>
            <person name="Pellegrini M."/>
            <person name="Salzberg S.L."/>
        </authorList>
    </citation>
    <scope>NUCLEOTIDE SEQUENCE [LARGE SCALE GENOMIC DNA]</scope>
    <source>
        <strain evidence="7 8">cv. SW786</strain>
    </source>
</reference>